<dbReference type="Proteomes" id="UP000177117">
    <property type="component" value="Unassembled WGS sequence"/>
</dbReference>
<organism evidence="1 2">
    <name type="scientific">Candidatus Yanofskybacteria bacterium RIFCSPHIGHO2_01_FULL_41_53</name>
    <dbReference type="NCBI Taxonomy" id="1802663"/>
    <lineage>
        <taxon>Bacteria</taxon>
        <taxon>Candidatus Yanofskyibacteriota</taxon>
    </lineage>
</organism>
<sequence length="239" mass="27497">MQVEVENYFDLGSCQNELVSELERVDSLSIEEICETYGTAEERALIANIRKEALIAKSLGLILIASAKTEIVSNLVDSIKGRARDLVRIKIVNDMGLKAVEDINIWSKWLEGDVPVPLFEGSFRDPYMPLSVLEAVASIKETKLFEFLYVFQCRREYGQELALFGKFYGNHSEYFLLARWFEYKDELAAQSGRNLVKADKFLRPLDEIRVKVANSLVRQKELKGTRKYMPNRVRRLFGL</sequence>
<gene>
    <name evidence="1" type="ORF">A2650_04200</name>
</gene>
<accession>A0A1F8EFC7</accession>
<dbReference type="AlphaFoldDB" id="A0A1F8EFC7"/>
<name>A0A1F8EFC7_9BACT</name>
<dbReference type="EMBL" id="MGJD01000042">
    <property type="protein sequence ID" value="OGM99540.1"/>
    <property type="molecule type" value="Genomic_DNA"/>
</dbReference>
<proteinExistence type="predicted"/>
<reference evidence="1 2" key="1">
    <citation type="journal article" date="2016" name="Nat. Commun.">
        <title>Thousands of microbial genomes shed light on interconnected biogeochemical processes in an aquifer system.</title>
        <authorList>
            <person name="Anantharaman K."/>
            <person name="Brown C.T."/>
            <person name="Hug L.A."/>
            <person name="Sharon I."/>
            <person name="Castelle C.J."/>
            <person name="Probst A.J."/>
            <person name="Thomas B.C."/>
            <person name="Singh A."/>
            <person name="Wilkins M.J."/>
            <person name="Karaoz U."/>
            <person name="Brodie E.L."/>
            <person name="Williams K.H."/>
            <person name="Hubbard S.S."/>
            <person name="Banfield J.F."/>
        </authorList>
    </citation>
    <scope>NUCLEOTIDE SEQUENCE [LARGE SCALE GENOMIC DNA]</scope>
</reference>
<evidence type="ECO:0000313" key="1">
    <source>
        <dbReference type="EMBL" id="OGM99540.1"/>
    </source>
</evidence>
<comment type="caution">
    <text evidence="1">The sequence shown here is derived from an EMBL/GenBank/DDBJ whole genome shotgun (WGS) entry which is preliminary data.</text>
</comment>
<protein>
    <submittedName>
        <fullName evidence="1">Uncharacterized protein</fullName>
    </submittedName>
</protein>
<evidence type="ECO:0000313" key="2">
    <source>
        <dbReference type="Proteomes" id="UP000177117"/>
    </source>
</evidence>